<comment type="caution">
    <text evidence="2">The sequence shown here is derived from an EMBL/GenBank/DDBJ whole genome shotgun (WGS) entry which is preliminary data.</text>
</comment>
<keyword evidence="1" id="KW-0472">Membrane</keyword>
<dbReference type="AlphaFoldDB" id="A0A417XZS8"/>
<feature type="transmembrane region" description="Helical" evidence="1">
    <location>
        <begin position="57"/>
        <end position="77"/>
    </location>
</feature>
<gene>
    <name evidence="2" type="ORF">D0Z08_17575</name>
</gene>
<protein>
    <submittedName>
        <fullName evidence="2">Uncharacterized protein</fullName>
    </submittedName>
</protein>
<proteinExistence type="predicted"/>
<evidence type="ECO:0000256" key="1">
    <source>
        <dbReference type="SAM" id="Phobius"/>
    </source>
</evidence>
<dbReference type="Proteomes" id="UP000283644">
    <property type="component" value="Unassembled WGS sequence"/>
</dbReference>
<reference evidence="2 3" key="1">
    <citation type="submission" date="2018-09" db="EMBL/GenBank/DDBJ databases">
        <title>Genome sequencing of Nocardioides immobilis CCTCC AB 2017083 for comparison to Nocardioides silvaticus.</title>
        <authorList>
            <person name="Li C."/>
            <person name="Wang G."/>
        </authorList>
    </citation>
    <scope>NUCLEOTIDE SEQUENCE [LARGE SCALE GENOMIC DNA]</scope>
    <source>
        <strain evidence="2 3">CCTCC AB 2017083</strain>
    </source>
</reference>
<accession>A0A417XZS8</accession>
<keyword evidence="1" id="KW-1133">Transmembrane helix</keyword>
<feature type="transmembrane region" description="Helical" evidence="1">
    <location>
        <begin position="24"/>
        <end position="45"/>
    </location>
</feature>
<keyword evidence="3" id="KW-1185">Reference proteome</keyword>
<dbReference type="OrthoDB" id="3786709at2"/>
<evidence type="ECO:0000313" key="2">
    <source>
        <dbReference type="EMBL" id="RHW25846.1"/>
    </source>
</evidence>
<organism evidence="2 3">
    <name type="scientific">Nocardioides immobilis</name>
    <dbReference type="NCBI Taxonomy" id="2049295"/>
    <lineage>
        <taxon>Bacteria</taxon>
        <taxon>Bacillati</taxon>
        <taxon>Actinomycetota</taxon>
        <taxon>Actinomycetes</taxon>
        <taxon>Propionibacteriales</taxon>
        <taxon>Nocardioidaceae</taxon>
        <taxon>Nocardioides</taxon>
    </lineage>
</organism>
<evidence type="ECO:0000313" key="3">
    <source>
        <dbReference type="Proteomes" id="UP000283644"/>
    </source>
</evidence>
<dbReference type="EMBL" id="QXGH01000021">
    <property type="protein sequence ID" value="RHW25846.1"/>
    <property type="molecule type" value="Genomic_DNA"/>
</dbReference>
<sequence length="88" mass="9247">MMNNLLTNFVSAAPEFNSDGIVEWGVQNIIPIVLLVVGVGIIASARKGQMSQNALTVTNILLGCVVIAGAALFYGFAGDIADFVFQES</sequence>
<dbReference type="RefSeq" id="WP_118926548.1">
    <property type="nucleotide sequence ID" value="NZ_QXGH01000021.1"/>
</dbReference>
<name>A0A417XZS8_9ACTN</name>
<keyword evidence="1" id="KW-0812">Transmembrane</keyword>